<dbReference type="InterPro" id="IPR030987">
    <property type="entry name" value="AbiV"/>
</dbReference>
<dbReference type="EMBL" id="CP094358">
    <property type="protein sequence ID" value="UOB17512.1"/>
    <property type="molecule type" value="Genomic_DNA"/>
</dbReference>
<reference evidence="1" key="1">
    <citation type="submission" date="2022-03" db="EMBL/GenBank/DDBJ databases">
        <title>Description of Abyssus ytuae gen. nov., sp. nov., a novel member of the family Flavobacteriaceae isolated from the sediment of Mariana Trench.</title>
        <authorList>
            <person name="Zhang J."/>
            <person name="Xu X."/>
        </authorList>
    </citation>
    <scope>NUCLEOTIDE SEQUENCE</scope>
    <source>
        <strain evidence="1">MT3330</strain>
    </source>
</reference>
<proteinExistence type="predicted"/>
<dbReference type="NCBIfam" id="TIGR04498">
    <property type="entry name" value="AbiV_defense"/>
    <property type="match status" value="1"/>
</dbReference>
<dbReference type="AlphaFoldDB" id="A0A9E6ZYG0"/>
<dbReference type="Pfam" id="PF18728">
    <property type="entry name" value="HEPN_AbiV"/>
    <property type="match status" value="1"/>
</dbReference>
<gene>
    <name evidence="1" type="ORF">MQE35_17465</name>
</gene>
<organism evidence="1 2">
    <name type="scientific">Abyssalbus ytuae</name>
    <dbReference type="NCBI Taxonomy" id="2926907"/>
    <lineage>
        <taxon>Bacteria</taxon>
        <taxon>Pseudomonadati</taxon>
        <taxon>Bacteroidota</taxon>
        <taxon>Flavobacteriia</taxon>
        <taxon>Flavobacteriales</taxon>
        <taxon>Flavobacteriaceae</taxon>
        <taxon>Abyssalbus</taxon>
    </lineage>
</organism>
<evidence type="ECO:0000313" key="2">
    <source>
        <dbReference type="Proteomes" id="UP000831290"/>
    </source>
</evidence>
<name>A0A9E6ZYG0_9FLAO</name>
<accession>A0A9E6ZYG0</accession>
<protein>
    <submittedName>
        <fullName evidence="1">AbiV family abortive infection protein</fullName>
    </submittedName>
</protein>
<dbReference type="Proteomes" id="UP000831290">
    <property type="component" value="Chromosome"/>
</dbReference>
<sequence>MVREKGNKSFMNLSKKECLKVAKETFRNADSMYNDGVHLAKNDSFGRATSLLILSMEENMKALILYLDGNGFEFRSRVKGIKSLFNNHKLRYPLALVLSGFNIFGKDIKEIITKIKTNPTEIQAYMRSKNKWESLAKVYLLKKIKQFISEILWFSNAEYLRQEGMYVDYDIVMKTPLDINKQDYQDVYYRINGMREFIVDFLPIFDERNEEGDLELKAHLIKLQKELISEKGYERIGELLSKFNNKKLNPLEALLENVQELETDLTEDF</sequence>
<dbReference type="KEGG" id="fbm:MQE35_17465"/>
<dbReference type="RefSeq" id="WP_255843017.1">
    <property type="nucleotide sequence ID" value="NZ_CP094358.1"/>
</dbReference>
<keyword evidence="2" id="KW-1185">Reference proteome</keyword>
<evidence type="ECO:0000313" key="1">
    <source>
        <dbReference type="EMBL" id="UOB17512.1"/>
    </source>
</evidence>